<dbReference type="Pfam" id="PF07714">
    <property type="entry name" value="PK_Tyr_Ser-Thr"/>
    <property type="match status" value="1"/>
</dbReference>
<dbReference type="Gene3D" id="1.10.510.10">
    <property type="entry name" value="Transferase(Phosphotransferase) domain 1"/>
    <property type="match status" value="1"/>
</dbReference>
<dbReference type="PRINTS" id="PR00109">
    <property type="entry name" value="TYRKINASE"/>
</dbReference>
<dbReference type="PANTHER" id="PTHR44329">
    <property type="entry name" value="SERINE/THREONINE-PROTEIN KINASE TNNI3K-RELATED"/>
    <property type="match status" value="1"/>
</dbReference>
<dbReference type="PROSITE" id="PS00107">
    <property type="entry name" value="PROTEIN_KINASE_ATP"/>
    <property type="match status" value="1"/>
</dbReference>
<evidence type="ECO:0000256" key="1">
    <source>
        <dbReference type="ARBA" id="ARBA00022741"/>
    </source>
</evidence>
<dbReference type="InterPro" id="IPR051681">
    <property type="entry name" value="Ser/Thr_Kinases-Pseudokinases"/>
</dbReference>
<dbReference type="InterPro" id="IPR011009">
    <property type="entry name" value="Kinase-like_dom_sf"/>
</dbReference>
<dbReference type="VEuPathDB" id="FungiDB:RhiirFUN_008341"/>
<reference evidence="5 6" key="1">
    <citation type="submission" date="2016-04" db="EMBL/GenBank/DDBJ databases">
        <title>Genome analyses suggest a sexual origin of heterokaryosis in a supposedly ancient asexual fungus.</title>
        <authorList>
            <person name="Ropars J."/>
            <person name="Sedzielewska K."/>
            <person name="Noel J."/>
            <person name="Charron P."/>
            <person name="Farinelli L."/>
            <person name="Marton T."/>
            <person name="Kruger M."/>
            <person name="Pelin A."/>
            <person name="Brachmann A."/>
            <person name="Corradi N."/>
        </authorList>
    </citation>
    <scope>NUCLEOTIDE SEQUENCE [LARGE SCALE GENOMIC DNA]</scope>
    <source>
        <strain evidence="5 6">C2</strain>
    </source>
</reference>
<dbReference type="PROSITE" id="PS50011">
    <property type="entry name" value="PROTEIN_KINASE_DOM"/>
    <property type="match status" value="1"/>
</dbReference>
<dbReference type="InterPro" id="IPR001245">
    <property type="entry name" value="Ser-Thr/Tyr_kinase_cat_dom"/>
</dbReference>
<organism evidence="5 6">
    <name type="scientific">Rhizophagus irregularis</name>
    <dbReference type="NCBI Taxonomy" id="588596"/>
    <lineage>
        <taxon>Eukaryota</taxon>
        <taxon>Fungi</taxon>
        <taxon>Fungi incertae sedis</taxon>
        <taxon>Mucoromycota</taxon>
        <taxon>Glomeromycotina</taxon>
        <taxon>Glomeromycetes</taxon>
        <taxon>Glomerales</taxon>
        <taxon>Glomeraceae</taxon>
        <taxon>Rhizophagus</taxon>
    </lineage>
</organism>
<dbReference type="PANTHER" id="PTHR44329:SF298">
    <property type="entry name" value="MIXED LINEAGE KINASE DOMAIN-LIKE PROTEIN"/>
    <property type="match status" value="1"/>
</dbReference>
<reference evidence="5 6" key="2">
    <citation type="submission" date="2017-10" db="EMBL/GenBank/DDBJ databases">
        <title>Extensive intraspecific genome diversity in a model arbuscular mycorrhizal fungus.</title>
        <authorList>
            <person name="Chen E.C.H."/>
            <person name="Morin E."/>
            <person name="Baudet D."/>
            <person name="Noel J."/>
            <person name="Ndikumana S."/>
            <person name="Charron P."/>
            <person name="St-Onge C."/>
            <person name="Giorgi J."/>
            <person name="Grigoriev I.V."/>
            <person name="Roux C."/>
            <person name="Martin F.M."/>
            <person name="Corradi N."/>
        </authorList>
    </citation>
    <scope>NUCLEOTIDE SEQUENCE [LARGE SCALE GENOMIC DNA]</scope>
    <source>
        <strain evidence="5 6">C2</strain>
    </source>
</reference>
<protein>
    <submittedName>
        <fullName evidence="5">Kinase-like protein</fullName>
    </submittedName>
</protein>
<proteinExistence type="predicted"/>
<dbReference type="AlphaFoldDB" id="A0A2N1NIR0"/>
<dbReference type="InterPro" id="IPR017441">
    <property type="entry name" value="Protein_kinase_ATP_BS"/>
</dbReference>
<sequence>MTSVKEWIEEKIKNKYIRYFKYDEFSQVVEIGRGGFGVVSKANLANIGLVALKIIISKNSNELNESNDDFVKELKLLREIEDHPKINRFLGITKDSDYYILVLEYANEGNLRDYLKKKFTYLRWNDKIQMALDITGGLKFIHSKEIIHRDLHSKNILVNDGKLLIADFGLSKKLAEITTNSVGNRQGMIEYIEPQCFKNKKYKKDKKSDIYSLGVLLWEISSGRIPFSDCSRDLLDYYIKNGDREDPIDGTPPKYQKLYQECWNDEPKSRPDIEKVYEILSQLNTENTFYLQSSQPHIHNVDNNSNSKFSDIDDFYITSDRLNLNSRNNQNSRQNEKHQKNYEENNIRIVVGLEFGLTYSGFSYCHVKEKGNVCSNDIWHGGEYHQLKTNTVLQYDDECNNVKLWGAPAMVKKQNRRNRRQNNEENGRVELFLLHLSDSLAEELKPKLPVDYKKAITDYLREIGEVIKDTIKARWPLFDYFKNVLLVIAVPAEFSENAKAIMRICTFNAGLIKDECSTNLQFITESEAVAAYCMENLKGQNLAQAGTNFMVVDCGDRIDLTTCKLLTNDQLGEITERSGDSCGSTFIDAEFIKYLRGILGDVPMDLLRDNGQMQYLVQQFCDYCKMPFTGDDQDFLYELDIEHTKRYIKDDNIRKTLEDDEWFLFNLRQQFHVEQ</sequence>
<dbReference type="EMBL" id="LLXL01000345">
    <property type="protein sequence ID" value="PKK73812.1"/>
    <property type="molecule type" value="Genomic_DNA"/>
</dbReference>
<dbReference type="VEuPathDB" id="FungiDB:RhiirA1_533142"/>
<dbReference type="GO" id="GO:0097527">
    <property type="term" value="P:necroptotic signaling pathway"/>
    <property type="evidence" value="ECO:0007669"/>
    <property type="project" value="TreeGrafter"/>
</dbReference>
<keyword evidence="5" id="KW-0418">Kinase</keyword>
<dbReference type="Proteomes" id="UP000233469">
    <property type="component" value="Unassembled WGS sequence"/>
</dbReference>
<dbReference type="SUPFAM" id="SSF56112">
    <property type="entry name" value="Protein kinase-like (PK-like)"/>
    <property type="match status" value="1"/>
</dbReference>
<evidence type="ECO:0000259" key="4">
    <source>
        <dbReference type="PROSITE" id="PS50011"/>
    </source>
</evidence>
<dbReference type="GO" id="GO:0005524">
    <property type="term" value="F:ATP binding"/>
    <property type="evidence" value="ECO:0007669"/>
    <property type="project" value="UniProtKB-UniRule"/>
</dbReference>
<dbReference type="InterPro" id="IPR000719">
    <property type="entry name" value="Prot_kinase_dom"/>
</dbReference>
<dbReference type="VEuPathDB" id="FungiDB:FUN_007954"/>
<keyword evidence="1 3" id="KW-0547">Nucleotide-binding</keyword>
<feature type="binding site" evidence="3">
    <location>
        <position position="53"/>
    </location>
    <ligand>
        <name>ATP</name>
        <dbReference type="ChEBI" id="CHEBI:30616"/>
    </ligand>
</feature>
<feature type="domain" description="Protein kinase" evidence="4">
    <location>
        <begin position="25"/>
        <end position="290"/>
    </location>
</feature>
<dbReference type="SUPFAM" id="SSF53067">
    <property type="entry name" value="Actin-like ATPase domain"/>
    <property type="match status" value="1"/>
</dbReference>
<dbReference type="InterPro" id="IPR043129">
    <property type="entry name" value="ATPase_NBD"/>
</dbReference>
<keyword evidence="5" id="KW-0808">Transferase</keyword>
<dbReference type="GO" id="GO:0004672">
    <property type="term" value="F:protein kinase activity"/>
    <property type="evidence" value="ECO:0007669"/>
    <property type="project" value="InterPro"/>
</dbReference>
<dbReference type="Gene3D" id="3.30.420.40">
    <property type="match status" value="1"/>
</dbReference>
<name>A0A2N1NIR0_9GLOM</name>
<evidence type="ECO:0000313" key="6">
    <source>
        <dbReference type="Proteomes" id="UP000233469"/>
    </source>
</evidence>
<evidence type="ECO:0000256" key="2">
    <source>
        <dbReference type="ARBA" id="ARBA00022840"/>
    </source>
</evidence>
<comment type="caution">
    <text evidence="5">The sequence shown here is derived from an EMBL/GenBank/DDBJ whole genome shotgun (WGS) entry which is preliminary data.</text>
</comment>
<keyword evidence="2 3" id="KW-0067">ATP-binding</keyword>
<evidence type="ECO:0000256" key="3">
    <source>
        <dbReference type="PROSITE-ProRule" id="PRU10141"/>
    </source>
</evidence>
<evidence type="ECO:0000313" key="5">
    <source>
        <dbReference type="EMBL" id="PKK73812.1"/>
    </source>
</evidence>
<gene>
    <name evidence="5" type="ORF">RhiirC2_323221</name>
</gene>
<accession>A0A2N1NIR0</accession>